<accession>A0A2P2LPW5</accession>
<proteinExistence type="predicted"/>
<dbReference type="EMBL" id="GGEC01039506">
    <property type="protein sequence ID" value="MBX19990.1"/>
    <property type="molecule type" value="Transcribed_RNA"/>
</dbReference>
<dbReference type="AlphaFoldDB" id="A0A2P2LPW5"/>
<reference evidence="1" key="1">
    <citation type="submission" date="2018-02" db="EMBL/GenBank/DDBJ databases">
        <title>Rhizophora mucronata_Transcriptome.</title>
        <authorList>
            <person name="Meera S.P."/>
            <person name="Sreeshan A."/>
            <person name="Augustine A."/>
        </authorList>
    </citation>
    <scope>NUCLEOTIDE SEQUENCE</scope>
    <source>
        <tissue evidence="1">Leaf</tissue>
    </source>
</reference>
<evidence type="ECO:0000313" key="1">
    <source>
        <dbReference type="EMBL" id="MBX19990.1"/>
    </source>
</evidence>
<organism evidence="1">
    <name type="scientific">Rhizophora mucronata</name>
    <name type="common">Asiatic mangrove</name>
    <dbReference type="NCBI Taxonomy" id="61149"/>
    <lineage>
        <taxon>Eukaryota</taxon>
        <taxon>Viridiplantae</taxon>
        <taxon>Streptophyta</taxon>
        <taxon>Embryophyta</taxon>
        <taxon>Tracheophyta</taxon>
        <taxon>Spermatophyta</taxon>
        <taxon>Magnoliopsida</taxon>
        <taxon>eudicotyledons</taxon>
        <taxon>Gunneridae</taxon>
        <taxon>Pentapetalae</taxon>
        <taxon>rosids</taxon>
        <taxon>fabids</taxon>
        <taxon>Malpighiales</taxon>
        <taxon>Rhizophoraceae</taxon>
        <taxon>Rhizophora</taxon>
    </lineage>
</organism>
<protein>
    <submittedName>
        <fullName evidence="1">Uncharacterized protein</fullName>
    </submittedName>
</protein>
<sequence>MEQVKKKNACINESLL</sequence>
<name>A0A2P2LPW5_RHIMU</name>